<keyword evidence="3" id="KW-0479">Metal-binding</keyword>
<evidence type="ECO:0000256" key="9">
    <source>
        <dbReference type="ARBA" id="ARBA00047890"/>
    </source>
</evidence>
<reference evidence="10" key="2">
    <citation type="submission" date="2020-11" db="EMBL/GenBank/DDBJ databases">
        <authorList>
            <person name="Cecchin M."/>
            <person name="Marcolungo L."/>
            <person name="Rossato M."/>
            <person name="Girolomoni L."/>
            <person name="Cosentino E."/>
            <person name="Cuine S."/>
            <person name="Li-Beisson Y."/>
            <person name="Delledonne M."/>
            <person name="Ballottari M."/>
        </authorList>
    </citation>
    <scope>NUCLEOTIDE SEQUENCE</scope>
    <source>
        <strain evidence="10">211/11P</strain>
        <tissue evidence="10">Whole cell</tissue>
    </source>
</reference>
<comment type="similarity">
    <text evidence="7">Belongs to the QueC family.</text>
</comment>
<evidence type="ECO:0000256" key="6">
    <source>
        <dbReference type="ARBA" id="ARBA00022840"/>
    </source>
</evidence>
<dbReference type="Proteomes" id="UP001055712">
    <property type="component" value="Unassembled WGS sequence"/>
</dbReference>
<evidence type="ECO:0000256" key="7">
    <source>
        <dbReference type="ARBA" id="ARBA00037993"/>
    </source>
</evidence>
<keyword evidence="11" id="KW-1185">Reference proteome</keyword>
<evidence type="ECO:0000256" key="2">
    <source>
        <dbReference type="ARBA" id="ARBA00022598"/>
    </source>
</evidence>
<keyword evidence="6" id="KW-0067">ATP-binding</keyword>
<dbReference type="AlphaFoldDB" id="A0A9D4YTU7"/>
<dbReference type="SUPFAM" id="SSF52402">
    <property type="entry name" value="Adenine nucleotide alpha hydrolases-like"/>
    <property type="match status" value="1"/>
</dbReference>
<comment type="catalytic activity">
    <reaction evidence="9">
        <text>7-carboxy-7-carbaguanine + NH4(+) + 2 ATP = 7-cyano-7-carbaguanine + 2 AMP + 2 diphosphate + 2 H(+)</text>
        <dbReference type="Rhea" id="RHEA:27982"/>
        <dbReference type="ChEBI" id="CHEBI:15378"/>
        <dbReference type="ChEBI" id="CHEBI:28938"/>
        <dbReference type="ChEBI" id="CHEBI:30616"/>
        <dbReference type="ChEBI" id="CHEBI:33019"/>
        <dbReference type="ChEBI" id="CHEBI:45075"/>
        <dbReference type="ChEBI" id="CHEBI:61036"/>
        <dbReference type="ChEBI" id="CHEBI:456215"/>
        <dbReference type="EC" id="6.3.4.20"/>
    </reaction>
</comment>
<dbReference type="EMBL" id="SIDB01000012">
    <property type="protein sequence ID" value="KAI3425350.1"/>
    <property type="molecule type" value="Genomic_DNA"/>
</dbReference>
<dbReference type="GO" id="GO:0005524">
    <property type="term" value="F:ATP binding"/>
    <property type="evidence" value="ECO:0007669"/>
    <property type="project" value="UniProtKB-KW"/>
</dbReference>
<evidence type="ECO:0000256" key="3">
    <source>
        <dbReference type="ARBA" id="ARBA00022723"/>
    </source>
</evidence>
<keyword evidence="2" id="KW-0436">Ligase</keyword>
<proteinExistence type="inferred from homology"/>
<accession>A0A9D4YTU7</accession>
<organism evidence="10 11">
    <name type="scientific">Chlorella vulgaris</name>
    <name type="common">Green alga</name>
    <dbReference type="NCBI Taxonomy" id="3077"/>
    <lineage>
        <taxon>Eukaryota</taxon>
        <taxon>Viridiplantae</taxon>
        <taxon>Chlorophyta</taxon>
        <taxon>core chlorophytes</taxon>
        <taxon>Trebouxiophyceae</taxon>
        <taxon>Chlorellales</taxon>
        <taxon>Chlorellaceae</taxon>
        <taxon>Chlorella clade</taxon>
        <taxon>Chlorella</taxon>
    </lineage>
</organism>
<dbReference type="Pfam" id="PF06508">
    <property type="entry name" value="QueC"/>
    <property type="match status" value="1"/>
</dbReference>
<dbReference type="OrthoDB" id="448104at2759"/>
<reference evidence="10" key="1">
    <citation type="journal article" date="2019" name="Plant J.">
        <title>Chlorella vulgaris genome assembly and annotation reveals the molecular basis for metabolic acclimation to high light conditions.</title>
        <authorList>
            <person name="Cecchin M."/>
            <person name="Marcolungo L."/>
            <person name="Rossato M."/>
            <person name="Girolomoni L."/>
            <person name="Cosentino E."/>
            <person name="Cuine S."/>
            <person name="Li-Beisson Y."/>
            <person name="Delledonne M."/>
            <person name="Ballottari M."/>
        </authorList>
    </citation>
    <scope>NUCLEOTIDE SEQUENCE</scope>
    <source>
        <strain evidence="10">211/11P</strain>
    </source>
</reference>
<keyword evidence="5" id="KW-0862">Zinc</keyword>
<evidence type="ECO:0000256" key="8">
    <source>
        <dbReference type="ARBA" id="ARBA00039149"/>
    </source>
</evidence>
<dbReference type="InterPro" id="IPR014729">
    <property type="entry name" value="Rossmann-like_a/b/a_fold"/>
</dbReference>
<sequence>MRDAAHLVSLARRATGVQPGFGGRCYRATAATASERTSSEPGPASPPASTIVLVNGGINSTALLSYWKHWDHGQTLLPLFIDNCKGNAQRQEAAQQAVCDHLGLELSTVNNCFEPTRELTKLSMGRQPHELRRRNSHFLSLAANFAEKHAIDNLAICLSKKNLDDCASEPFNDVHVMSFEPGLQETSKRTLRPLTPLVMMRDEQVVKMGHAVGAPFHLTYSCTEDEERPCKKCASCKRRAAAFNAAGVEDTLFTKAAGVPSVRRQ</sequence>
<gene>
    <name evidence="10" type="ORF">D9Q98_009114</name>
</gene>
<dbReference type="GO" id="GO:0046872">
    <property type="term" value="F:metal ion binding"/>
    <property type="evidence" value="ECO:0007669"/>
    <property type="project" value="UniProtKB-KW"/>
</dbReference>
<dbReference type="PANTHER" id="PTHR42914">
    <property type="entry name" value="7-CYANO-7-DEAZAGUANINE SYNTHASE"/>
    <property type="match status" value="1"/>
</dbReference>
<comment type="caution">
    <text evidence="10">The sequence shown here is derived from an EMBL/GenBank/DDBJ whole genome shotgun (WGS) entry which is preliminary data.</text>
</comment>
<dbReference type="InterPro" id="IPR018317">
    <property type="entry name" value="QueC"/>
</dbReference>
<dbReference type="GO" id="GO:0016874">
    <property type="term" value="F:ligase activity"/>
    <property type="evidence" value="ECO:0007669"/>
    <property type="project" value="UniProtKB-KW"/>
</dbReference>
<name>A0A9D4YTU7_CHLVU</name>
<keyword evidence="4" id="KW-0547">Nucleotide-binding</keyword>
<evidence type="ECO:0000256" key="5">
    <source>
        <dbReference type="ARBA" id="ARBA00022833"/>
    </source>
</evidence>
<dbReference type="EC" id="6.3.4.20" evidence="8"/>
<protein>
    <recommendedName>
        <fullName evidence="8">7-cyano-7-deazaguanine synthase</fullName>
        <ecNumber evidence="8">6.3.4.20</ecNumber>
    </recommendedName>
</protein>
<comment type="pathway">
    <text evidence="1">Purine metabolism; 7-cyano-7-deazaguanine biosynthesis.</text>
</comment>
<dbReference type="PANTHER" id="PTHR42914:SF1">
    <property type="entry name" value="7-CYANO-7-DEAZAGUANINE SYNTHASE"/>
    <property type="match status" value="1"/>
</dbReference>
<evidence type="ECO:0000313" key="11">
    <source>
        <dbReference type="Proteomes" id="UP001055712"/>
    </source>
</evidence>
<dbReference type="Gene3D" id="3.40.50.620">
    <property type="entry name" value="HUPs"/>
    <property type="match status" value="1"/>
</dbReference>
<evidence type="ECO:0000256" key="1">
    <source>
        <dbReference type="ARBA" id="ARBA00005061"/>
    </source>
</evidence>
<evidence type="ECO:0000256" key="4">
    <source>
        <dbReference type="ARBA" id="ARBA00022741"/>
    </source>
</evidence>
<evidence type="ECO:0000313" key="10">
    <source>
        <dbReference type="EMBL" id="KAI3425350.1"/>
    </source>
</evidence>